<evidence type="ECO:0000313" key="2">
    <source>
        <dbReference type="EMBL" id="CAE7234027.1"/>
    </source>
</evidence>
<feature type="transmembrane region" description="Helical" evidence="1">
    <location>
        <begin position="107"/>
        <end position="129"/>
    </location>
</feature>
<evidence type="ECO:0000256" key="1">
    <source>
        <dbReference type="SAM" id="Phobius"/>
    </source>
</evidence>
<organism evidence="2 3">
    <name type="scientific">Symbiodinium natans</name>
    <dbReference type="NCBI Taxonomy" id="878477"/>
    <lineage>
        <taxon>Eukaryota</taxon>
        <taxon>Sar</taxon>
        <taxon>Alveolata</taxon>
        <taxon>Dinophyceae</taxon>
        <taxon>Suessiales</taxon>
        <taxon>Symbiodiniaceae</taxon>
        <taxon>Symbiodinium</taxon>
    </lineage>
</organism>
<evidence type="ECO:0000313" key="3">
    <source>
        <dbReference type="Proteomes" id="UP000604046"/>
    </source>
</evidence>
<dbReference type="AlphaFoldDB" id="A0A812L137"/>
<gene>
    <name evidence="2" type="ORF">SNAT2548_LOCUS9840</name>
</gene>
<name>A0A812L137_9DINO</name>
<comment type="caution">
    <text evidence="2">The sequence shown here is derived from an EMBL/GenBank/DDBJ whole genome shotgun (WGS) entry which is preliminary data.</text>
</comment>
<keyword evidence="1" id="KW-0472">Membrane</keyword>
<reference evidence="2" key="1">
    <citation type="submission" date="2021-02" db="EMBL/GenBank/DDBJ databases">
        <authorList>
            <person name="Dougan E. K."/>
            <person name="Rhodes N."/>
            <person name="Thang M."/>
            <person name="Chan C."/>
        </authorList>
    </citation>
    <scope>NUCLEOTIDE SEQUENCE</scope>
</reference>
<accession>A0A812L137</accession>
<protein>
    <submittedName>
        <fullName evidence="2">Uncharacterized protein</fullName>
    </submittedName>
</protein>
<keyword evidence="1" id="KW-1133">Transmembrane helix</keyword>
<dbReference type="Proteomes" id="UP000604046">
    <property type="component" value="Unassembled WGS sequence"/>
</dbReference>
<keyword evidence="3" id="KW-1185">Reference proteome</keyword>
<feature type="non-terminal residue" evidence="2">
    <location>
        <position position="179"/>
    </location>
</feature>
<dbReference type="EMBL" id="CAJNDS010000785">
    <property type="protein sequence ID" value="CAE7234027.1"/>
    <property type="molecule type" value="Genomic_DNA"/>
</dbReference>
<sequence length="179" mass="20215">MDKERKAETAKGVRKEPAKCWVMGYGFHVAVLVTTAFFFVLFCPVNDPNWAADLWNYDYYSSIGFERPCLQKWMPIFSTLVVASALTGVAACALLQRAAALEVHWAAGYILLNWAQGLMAALVISDLAAGDYYYLDYDPFTHRQLICCKCSWGVFGFAPMQQLLQAKRVFDMQGQQEKL</sequence>
<feature type="transmembrane region" description="Helical" evidence="1">
    <location>
        <begin position="21"/>
        <end position="42"/>
    </location>
</feature>
<proteinExistence type="predicted"/>
<feature type="transmembrane region" description="Helical" evidence="1">
    <location>
        <begin position="73"/>
        <end position="95"/>
    </location>
</feature>
<keyword evidence="1" id="KW-0812">Transmembrane</keyword>